<evidence type="ECO:0000259" key="5">
    <source>
        <dbReference type="Pfam" id="PF00107"/>
    </source>
</evidence>
<dbReference type="InterPro" id="IPR036291">
    <property type="entry name" value="NAD(P)-bd_dom_sf"/>
</dbReference>
<dbReference type="Pfam" id="PF08240">
    <property type="entry name" value="ADH_N"/>
    <property type="match status" value="1"/>
</dbReference>
<protein>
    <submittedName>
        <fullName evidence="7">L-threonine 3-dehydrogenase</fullName>
        <ecNumber evidence="7">1.1.1.103</ecNumber>
    </submittedName>
</protein>
<gene>
    <name evidence="7" type="primary">tdh_1</name>
    <name evidence="7" type="ORF">RTSSTS7063_01427</name>
</gene>
<dbReference type="InterPro" id="IPR002328">
    <property type="entry name" value="ADH_Zn_CS"/>
</dbReference>
<keyword evidence="3 7" id="KW-0560">Oxidoreductase</keyword>
<keyword evidence="1 4" id="KW-0479">Metal-binding</keyword>
<dbReference type="GO" id="GO:0008270">
    <property type="term" value="F:zinc ion binding"/>
    <property type="evidence" value="ECO:0007669"/>
    <property type="project" value="InterPro"/>
</dbReference>
<evidence type="ECO:0000256" key="2">
    <source>
        <dbReference type="ARBA" id="ARBA00022833"/>
    </source>
</evidence>
<sequence length="346" mass="37212">MKALIYYGPKDIKLEEVPMPEAGSKDVLVKIERAGICGSDLTAYLYDGMGVGILRKGQFGHDGQFGHEMVGTVSQLGSEVEGIEVGDRVFINPTVCKRNGMLGCDVAGAFSEYTVVEDAKYGYNLYKLDDDCSFDEAVVIEPLGVGTHGKNRIQVRPSDKVLIYGAGTIGLCALNACLAVGCQDVVVSDMNAQRLEMVKEMGGIPFNSAVDGDLKEFLMNLHGPVYDTFGQAKTAIDAFIDCAGAALILPEIVSLAKAKSRVAIVAVYKRPAELNAAGLLSNEMTVKGCCGYETEDIVEAFNNVNKHRTEIPKIVTHHFKHEDAVKAFEFAADPAAGGIKVVIDYE</sequence>
<evidence type="ECO:0000256" key="4">
    <source>
        <dbReference type="RuleBase" id="RU361277"/>
    </source>
</evidence>
<dbReference type="Gene3D" id="3.40.50.720">
    <property type="entry name" value="NAD(P)-binding Rossmann-like Domain"/>
    <property type="match status" value="1"/>
</dbReference>
<name>A0A564TLF3_9FIRM</name>
<dbReference type="InterPro" id="IPR011032">
    <property type="entry name" value="GroES-like_sf"/>
</dbReference>
<comment type="cofactor">
    <cofactor evidence="4">
        <name>Zn(2+)</name>
        <dbReference type="ChEBI" id="CHEBI:29105"/>
    </cofactor>
</comment>
<keyword evidence="2 4" id="KW-0862">Zinc</keyword>
<reference evidence="7 8" key="1">
    <citation type="submission" date="2019-07" db="EMBL/GenBank/DDBJ databases">
        <authorList>
            <person name="Hibberd C M."/>
            <person name="Gehrig L. J."/>
            <person name="Chang H.-W."/>
            <person name="Venkatesh S."/>
        </authorList>
    </citation>
    <scope>NUCLEOTIDE SEQUENCE [LARGE SCALE GENOMIC DNA]</scope>
    <source>
        <strain evidence="7">Ruminococcus_torques_SSTS_Bg7063</strain>
    </source>
</reference>
<feature type="domain" description="Alcohol dehydrogenase-like C-terminal" evidence="5">
    <location>
        <begin position="169"/>
        <end position="303"/>
    </location>
</feature>
<dbReference type="InterPro" id="IPR050129">
    <property type="entry name" value="Zn_alcohol_dh"/>
</dbReference>
<evidence type="ECO:0000256" key="1">
    <source>
        <dbReference type="ARBA" id="ARBA00022723"/>
    </source>
</evidence>
<dbReference type="PANTHER" id="PTHR43401:SF2">
    <property type="entry name" value="L-THREONINE 3-DEHYDROGENASE"/>
    <property type="match status" value="1"/>
</dbReference>
<evidence type="ECO:0000313" key="7">
    <source>
        <dbReference type="EMBL" id="VUX08062.1"/>
    </source>
</evidence>
<dbReference type="EMBL" id="CABHNA010000053">
    <property type="protein sequence ID" value="VUX08062.1"/>
    <property type="molecule type" value="Genomic_DNA"/>
</dbReference>
<feature type="domain" description="Alcohol dehydrogenase-like N-terminal" evidence="6">
    <location>
        <begin position="24"/>
        <end position="119"/>
    </location>
</feature>
<dbReference type="AlphaFoldDB" id="A0A564TLF3"/>
<dbReference type="PANTHER" id="PTHR43401">
    <property type="entry name" value="L-THREONINE 3-DEHYDROGENASE"/>
    <property type="match status" value="1"/>
</dbReference>
<dbReference type="PROSITE" id="PS00059">
    <property type="entry name" value="ADH_ZINC"/>
    <property type="match status" value="1"/>
</dbReference>
<dbReference type="Pfam" id="PF00107">
    <property type="entry name" value="ADH_zinc_N"/>
    <property type="match status" value="1"/>
</dbReference>
<dbReference type="RefSeq" id="WP_144366998.1">
    <property type="nucleotide sequence ID" value="NZ_CABHNA010000053.1"/>
</dbReference>
<dbReference type="Gene3D" id="3.90.180.10">
    <property type="entry name" value="Medium-chain alcohol dehydrogenases, catalytic domain"/>
    <property type="match status" value="1"/>
</dbReference>
<keyword evidence="8" id="KW-1185">Reference proteome</keyword>
<dbReference type="Proteomes" id="UP000363661">
    <property type="component" value="Unassembled WGS sequence"/>
</dbReference>
<evidence type="ECO:0000259" key="6">
    <source>
        <dbReference type="Pfam" id="PF08240"/>
    </source>
</evidence>
<accession>A0A564TLF3</accession>
<evidence type="ECO:0000313" key="8">
    <source>
        <dbReference type="Proteomes" id="UP000363661"/>
    </source>
</evidence>
<dbReference type="SUPFAM" id="SSF50129">
    <property type="entry name" value="GroES-like"/>
    <property type="match status" value="1"/>
</dbReference>
<dbReference type="GO" id="GO:0008743">
    <property type="term" value="F:L-threonine 3-dehydrogenase activity"/>
    <property type="evidence" value="ECO:0007669"/>
    <property type="project" value="UniProtKB-EC"/>
</dbReference>
<dbReference type="EC" id="1.1.1.103" evidence="7"/>
<comment type="similarity">
    <text evidence="4">Belongs to the zinc-containing alcohol dehydrogenase family.</text>
</comment>
<proteinExistence type="inferred from homology"/>
<organism evidence="7 8">
    <name type="scientific">[Ruminococcus] torques</name>
    <dbReference type="NCBI Taxonomy" id="33039"/>
    <lineage>
        <taxon>Bacteria</taxon>
        <taxon>Bacillati</taxon>
        <taxon>Bacillota</taxon>
        <taxon>Clostridia</taxon>
        <taxon>Lachnospirales</taxon>
        <taxon>Lachnospiraceae</taxon>
        <taxon>Mediterraneibacter</taxon>
    </lineage>
</organism>
<dbReference type="SUPFAM" id="SSF51735">
    <property type="entry name" value="NAD(P)-binding Rossmann-fold domains"/>
    <property type="match status" value="1"/>
</dbReference>
<dbReference type="InterPro" id="IPR013149">
    <property type="entry name" value="ADH-like_C"/>
</dbReference>
<dbReference type="InterPro" id="IPR013154">
    <property type="entry name" value="ADH-like_N"/>
</dbReference>
<evidence type="ECO:0000256" key="3">
    <source>
        <dbReference type="ARBA" id="ARBA00023002"/>
    </source>
</evidence>